<evidence type="ECO:0000313" key="3">
    <source>
        <dbReference type="Proteomes" id="UP000016801"/>
    </source>
</evidence>
<dbReference type="HOGENOM" id="CLU_3207576_0_0_1"/>
<gene>
    <name evidence="2" type="ORF">CPUR_07145</name>
</gene>
<proteinExistence type="predicted"/>
<dbReference type="VEuPathDB" id="FungiDB:CPUR_07145"/>
<organism evidence="2 3">
    <name type="scientific">Claviceps purpurea (strain 20.1)</name>
    <name type="common">Ergot fungus</name>
    <name type="synonym">Sphacelia segetum</name>
    <dbReference type="NCBI Taxonomy" id="1111077"/>
    <lineage>
        <taxon>Eukaryota</taxon>
        <taxon>Fungi</taxon>
        <taxon>Dikarya</taxon>
        <taxon>Ascomycota</taxon>
        <taxon>Pezizomycotina</taxon>
        <taxon>Sordariomycetes</taxon>
        <taxon>Hypocreomycetidae</taxon>
        <taxon>Hypocreales</taxon>
        <taxon>Clavicipitaceae</taxon>
        <taxon>Claviceps</taxon>
    </lineage>
</organism>
<comment type="caution">
    <text evidence="2">The sequence shown here is derived from an EMBL/GenBank/DDBJ whole genome shotgun (WGS) entry which is preliminary data.</text>
</comment>
<keyword evidence="3" id="KW-1185">Reference proteome</keyword>
<evidence type="ECO:0000256" key="1">
    <source>
        <dbReference type="SAM" id="MobiDB-lite"/>
    </source>
</evidence>
<sequence length="45" mass="5223">MEAQLEVPWQKRSGNQPGWNVSWEIRGNNSRGQKRSGNQSRRKPS</sequence>
<dbReference type="AlphaFoldDB" id="M1W411"/>
<protein>
    <submittedName>
        <fullName evidence="2">Uncharacterized protein</fullName>
    </submittedName>
</protein>
<name>M1W411_CLAP2</name>
<feature type="compositionally biased region" description="Polar residues" evidence="1">
    <location>
        <begin position="27"/>
        <end position="39"/>
    </location>
</feature>
<dbReference type="EMBL" id="CAGA01000053">
    <property type="protein sequence ID" value="CCE33221.1"/>
    <property type="molecule type" value="Genomic_DNA"/>
</dbReference>
<accession>M1W411</accession>
<feature type="region of interest" description="Disordered" evidence="1">
    <location>
        <begin position="1"/>
        <end position="45"/>
    </location>
</feature>
<evidence type="ECO:0000313" key="2">
    <source>
        <dbReference type="EMBL" id="CCE33221.1"/>
    </source>
</evidence>
<reference evidence="2 3" key="1">
    <citation type="journal article" date="2013" name="PLoS Genet.">
        <title>Plant-symbiotic fungi as chemical engineers: Multi-genome analysis of the Clavicipitaceae reveals dynamics of alkaloid loci.</title>
        <authorList>
            <person name="Schardl C.L."/>
            <person name="Young C.A."/>
            <person name="Hesse U."/>
            <person name="Amyotte S.G."/>
            <person name="Andreeva K."/>
            <person name="Calie P.J."/>
            <person name="Fleetwood D.J."/>
            <person name="Haws D.C."/>
            <person name="Moore N."/>
            <person name="Oeser B."/>
            <person name="Panaccione D.G."/>
            <person name="Schweri K.K."/>
            <person name="Voisey C.R."/>
            <person name="Farman M.L."/>
            <person name="Jaromczyk J.W."/>
            <person name="Roe B.A."/>
            <person name="O'Sullivan D.M."/>
            <person name="Scott B."/>
            <person name="Tudzynski P."/>
            <person name="An Z."/>
            <person name="Arnaoudova E.G."/>
            <person name="Bullock C.T."/>
            <person name="Charlton N.D."/>
            <person name="Chen L."/>
            <person name="Cox M."/>
            <person name="Dinkins R.D."/>
            <person name="Florea S."/>
            <person name="Glenn A.E."/>
            <person name="Gordon A."/>
            <person name="Gueldener U."/>
            <person name="Harris D.R."/>
            <person name="Hollin W."/>
            <person name="Jaromczyk J."/>
            <person name="Johnson R.D."/>
            <person name="Khan A.K."/>
            <person name="Leistner E."/>
            <person name="Leuchtmann A."/>
            <person name="Li C."/>
            <person name="Liu J."/>
            <person name="Liu J."/>
            <person name="Liu M."/>
            <person name="Mace W."/>
            <person name="Machado C."/>
            <person name="Nagabhyru P."/>
            <person name="Pan J."/>
            <person name="Schmid J."/>
            <person name="Sugawara K."/>
            <person name="Steiner U."/>
            <person name="Takach J.E."/>
            <person name="Tanaka E."/>
            <person name="Webb J.S."/>
            <person name="Wilson E.V."/>
            <person name="Wiseman J.L."/>
            <person name="Yoshida R."/>
            <person name="Zeng Z."/>
        </authorList>
    </citation>
    <scope>NUCLEOTIDE SEQUENCE [LARGE SCALE GENOMIC DNA]</scope>
    <source>
        <strain evidence="2 3">20.1</strain>
    </source>
</reference>
<dbReference type="Proteomes" id="UP000016801">
    <property type="component" value="Unassembled WGS sequence"/>
</dbReference>